<protein>
    <recommendedName>
        <fullName evidence="3">Baseplate protein J-like domain-containing protein</fullName>
    </recommendedName>
</protein>
<dbReference type="EMBL" id="WNKY01000001">
    <property type="protein sequence ID" value="MTV36317.1"/>
    <property type="molecule type" value="Genomic_DNA"/>
</dbReference>
<reference evidence="1 2" key="1">
    <citation type="submission" date="2019-11" db="EMBL/GenBank/DDBJ databases">
        <title>Type strains purchased from KCTC, JCM and DSMZ.</title>
        <authorList>
            <person name="Lu H."/>
        </authorList>
    </citation>
    <scope>NUCLEOTIDE SEQUENCE [LARGE SCALE GENOMIC DNA]</scope>
    <source>
        <strain evidence="1 2">KCTC 22382</strain>
    </source>
</reference>
<dbReference type="RefSeq" id="WP_155461657.1">
    <property type="nucleotide sequence ID" value="NZ_WNKY01000001.1"/>
</dbReference>
<accession>A0A6L6PCR8</accession>
<dbReference type="Proteomes" id="UP000475582">
    <property type="component" value="Unassembled WGS sequence"/>
</dbReference>
<evidence type="ECO:0000313" key="1">
    <source>
        <dbReference type="EMBL" id="MTV36317.1"/>
    </source>
</evidence>
<name>A0A6L6PCR8_9BURK</name>
<comment type="caution">
    <text evidence="1">The sequence shown here is derived from an EMBL/GenBank/DDBJ whole genome shotgun (WGS) entry which is preliminary data.</text>
</comment>
<evidence type="ECO:0008006" key="3">
    <source>
        <dbReference type="Google" id="ProtNLM"/>
    </source>
</evidence>
<proteinExistence type="predicted"/>
<keyword evidence="2" id="KW-1185">Reference proteome</keyword>
<dbReference type="OrthoDB" id="9762853at2"/>
<organism evidence="1 2">
    <name type="scientific">Duganella radicis</name>
    <dbReference type="NCBI Taxonomy" id="551988"/>
    <lineage>
        <taxon>Bacteria</taxon>
        <taxon>Pseudomonadati</taxon>
        <taxon>Pseudomonadota</taxon>
        <taxon>Betaproteobacteria</taxon>
        <taxon>Burkholderiales</taxon>
        <taxon>Oxalobacteraceae</taxon>
        <taxon>Telluria group</taxon>
        <taxon>Duganella</taxon>
    </lineage>
</organism>
<sequence>MTEKFRLIVSDGRDQQHRRPPALCGNYFQPDEMTFEQLLALATEYARVVRFYKLNMAPEGHWQQFFSADETIFMASVLAIDTSAMLNGFEQRLLAAPDYSAWFGIDALRGLHGSYRDRLDSPLLVARTLDVWMSTVSTLPGEGGREVRQLLEGILSGLKREMRILLKHAPASFIGAQQVFGPQFMALTDVPQVTQGGADEAEPTPFGPSDIRHNFHTFTQAVRMLQNGIRAMLPASLLSESHDPGASLLIGFVRLFQQLQQRLNRFGDKRIDFYFERVLGMRAQEQKADSAFLVIRPTASARQIHIDAGTEFIAGVDDAQRDIIYATECAATLNDAHVEALHTLYFERQRNAVPGAKGRVAYSTTGCYAREVELLRLDGDESEHQKLTPVPLLGAPKPGEAQHGGAPARFGFALASRVLLMREGERSVRVLFQYRDPVAASEADGLATGPAPGPDQDMAARSVSAARRHPIEDSLRAVVTKLQQDHRSDERPASAVRASDVFVKLFRAMFRVALTTADGWHQVSEYRPEYQGLNASLDKDCLSIQFVLPAGAPPITSYQPALHGGGYDTELPVLRFEMTQNEYSYPYDILSQWFLQDIRIEVEVRAVRQLLLHNQIGQLSASSPFMPFGPLPALGSYLIVGCEEILYKQLRDVSIDIEWNDLPPGLGGFAGHYRAYDAPLKSGDVRASLAVLADGKWVRAGGEASLFRYEVQSDGSPSNLTSSESCVSFQPTVQFYKPLAGFPREGEPGFRYSSASMNGLFKLTLESPDGAFGHQAYPALLSRVLTHNARVKKPQLMAPLPNPPYTPQIGRIALNYKAVATIDFERKRTASKPAQLDSFIHLHPMGHQTMYLGDTRTIPQIPIYEAAGYLFIGIEGKQLRGTLSLYFYLREDSLPDKRHADSGLAWSYLSGNRWRRIDANQILDDSTKGFMTSGIVLIRLPEEIDTGNTVMPAGKFWLRVSADRGVANFCSLYAVYAQAIKVTWQPDQGKKAEPVLPGKRITKSRSNIAGVDSIHQIRRSFDGKAAESALQFRVRASERLRHKNRALTAADFELLILEQFPQVYKVKCFPNMVSADDPARRLRPGHILIVAIPHLNGNGHINQRPTLSGHLIGEIAQYVRRYASPDTIISVENPVYELIQVRCTVKLRSQLSSGHLSERINQALCDYLSPWNASGISQHFGWTLRQHDVVSFLLELDVVEEVSGVSLLQIAPVGEPAELLYAMRDNAKHATEKTIYPSYPWSIAVPMHQHWIVVDGKATINHPKPIGIDELRVGSTFIIPRGEPT</sequence>
<evidence type="ECO:0000313" key="2">
    <source>
        <dbReference type="Proteomes" id="UP000475582"/>
    </source>
</evidence>
<gene>
    <name evidence="1" type="ORF">GM676_01810</name>
</gene>